<gene>
    <name evidence="1" type="ORF">CDAR_390411</name>
</gene>
<dbReference type="EMBL" id="BPLQ01002195">
    <property type="protein sequence ID" value="GIX89632.1"/>
    <property type="molecule type" value="Genomic_DNA"/>
</dbReference>
<dbReference type="AlphaFoldDB" id="A0AAV4NXG8"/>
<keyword evidence="2" id="KW-1185">Reference proteome</keyword>
<organism evidence="1 2">
    <name type="scientific">Caerostris darwini</name>
    <dbReference type="NCBI Taxonomy" id="1538125"/>
    <lineage>
        <taxon>Eukaryota</taxon>
        <taxon>Metazoa</taxon>
        <taxon>Ecdysozoa</taxon>
        <taxon>Arthropoda</taxon>
        <taxon>Chelicerata</taxon>
        <taxon>Arachnida</taxon>
        <taxon>Araneae</taxon>
        <taxon>Araneomorphae</taxon>
        <taxon>Entelegynae</taxon>
        <taxon>Araneoidea</taxon>
        <taxon>Araneidae</taxon>
        <taxon>Caerostris</taxon>
    </lineage>
</organism>
<name>A0AAV4NXG8_9ARAC</name>
<dbReference type="Proteomes" id="UP001054837">
    <property type="component" value="Unassembled WGS sequence"/>
</dbReference>
<evidence type="ECO:0000313" key="2">
    <source>
        <dbReference type="Proteomes" id="UP001054837"/>
    </source>
</evidence>
<proteinExistence type="predicted"/>
<accession>A0AAV4NXG8</accession>
<reference evidence="1 2" key="1">
    <citation type="submission" date="2021-06" db="EMBL/GenBank/DDBJ databases">
        <title>Caerostris darwini draft genome.</title>
        <authorList>
            <person name="Kono N."/>
            <person name="Arakawa K."/>
        </authorList>
    </citation>
    <scope>NUCLEOTIDE SEQUENCE [LARGE SCALE GENOMIC DNA]</scope>
</reference>
<comment type="caution">
    <text evidence="1">The sequence shown here is derived from an EMBL/GenBank/DDBJ whole genome shotgun (WGS) entry which is preliminary data.</text>
</comment>
<evidence type="ECO:0000313" key="1">
    <source>
        <dbReference type="EMBL" id="GIX89632.1"/>
    </source>
</evidence>
<sequence length="134" mass="14955">MCSKGKRILGCKQSEVEETSGKSLPTQRNASSRRGNFLYGLIVGFRMVHEGYEEFRTERCSTAPAIVLKKDPTVKSLLGLTVSKGRRPPYSFICTSAFALKGSEQRLYGCCHVIMDLWTLSFYPLEGGFVSFGR</sequence>
<protein>
    <submittedName>
        <fullName evidence="1">Uncharacterized protein</fullName>
    </submittedName>
</protein>